<proteinExistence type="predicted"/>
<dbReference type="AlphaFoldDB" id="A0A8K0TM60"/>
<keyword evidence="3" id="KW-1185">Reference proteome</keyword>
<name>A0A8K0TM60_9PEZI</name>
<feature type="compositionally biased region" description="Acidic residues" evidence="1">
    <location>
        <begin position="32"/>
        <end position="47"/>
    </location>
</feature>
<reference evidence="2" key="1">
    <citation type="journal article" date="2021" name="Nat. Commun.">
        <title>Genetic determinants of endophytism in the Arabidopsis root mycobiome.</title>
        <authorList>
            <person name="Mesny F."/>
            <person name="Miyauchi S."/>
            <person name="Thiergart T."/>
            <person name="Pickel B."/>
            <person name="Atanasova L."/>
            <person name="Karlsson M."/>
            <person name="Huettel B."/>
            <person name="Barry K.W."/>
            <person name="Haridas S."/>
            <person name="Chen C."/>
            <person name="Bauer D."/>
            <person name="Andreopoulos W."/>
            <person name="Pangilinan J."/>
            <person name="LaButti K."/>
            <person name="Riley R."/>
            <person name="Lipzen A."/>
            <person name="Clum A."/>
            <person name="Drula E."/>
            <person name="Henrissat B."/>
            <person name="Kohler A."/>
            <person name="Grigoriev I.V."/>
            <person name="Martin F.M."/>
            <person name="Hacquard S."/>
        </authorList>
    </citation>
    <scope>NUCLEOTIDE SEQUENCE</scope>
    <source>
        <strain evidence="2">MPI-CAGE-AT-0016</strain>
    </source>
</reference>
<feature type="compositionally biased region" description="Basic and acidic residues" evidence="1">
    <location>
        <begin position="175"/>
        <end position="196"/>
    </location>
</feature>
<comment type="caution">
    <text evidence="2">The sequence shown here is derived from an EMBL/GenBank/DDBJ whole genome shotgun (WGS) entry which is preliminary data.</text>
</comment>
<feature type="compositionally biased region" description="Acidic residues" evidence="1">
    <location>
        <begin position="88"/>
        <end position="106"/>
    </location>
</feature>
<sequence>MHQKNASNESAGDEDGSVGSNDSPERIRNPFADDDDDDDELDSDGEDNDLHHGTDAAGSINSAWGASARGSWWRGMVRRRQNDRFEGDESDSDKEDNGDEDDEEFGDFAMPEAEPAPGTDPNDRVLLKPLALHPGGAGQGKIGFSGLWPFGAKETQDGSTAAAEDAPKSSDVITLDEKEPAVVDRPEAEVSADAEKTTVPAAPDAPAKEEPEKEKVQAAVEAKRRTSIEDPDEDEVVVHKPLGV</sequence>
<dbReference type="Proteomes" id="UP000813385">
    <property type="component" value="Unassembled WGS sequence"/>
</dbReference>
<organism evidence="2 3">
    <name type="scientific">Plectosphaerella cucumerina</name>
    <dbReference type="NCBI Taxonomy" id="40658"/>
    <lineage>
        <taxon>Eukaryota</taxon>
        <taxon>Fungi</taxon>
        <taxon>Dikarya</taxon>
        <taxon>Ascomycota</taxon>
        <taxon>Pezizomycotina</taxon>
        <taxon>Sordariomycetes</taxon>
        <taxon>Hypocreomycetidae</taxon>
        <taxon>Glomerellales</taxon>
        <taxon>Plectosphaerellaceae</taxon>
        <taxon>Plectosphaerella</taxon>
    </lineage>
</organism>
<dbReference type="OrthoDB" id="5242320at2759"/>
<gene>
    <name evidence="2" type="ORF">B0T11DRAFT_59911</name>
</gene>
<evidence type="ECO:0000313" key="2">
    <source>
        <dbReference type="EMBL" id="KAH7368043.1"/>
    </source>
</evidence>
<feature type="compositionally biased region" description="Polar residues" evidence="1">
    <location>
        <begin position="1"/>
        <end position="10"/>
    </location>
</feature>
<feature type="region of interest" description="Disordered" evidence="1">
    <location>
        <begin position="154"/>
        <end position="244"/>
    </location>
</feature>
<protein>
    <submittedName>
        <fullName evidence="2">Uncharacterized protein</fullName>
    </submittedName>
</protein>
<feature type="region of interest" description="Disordered" evidence="1">
    <location>
        <begin position="1"/>
        <end position="137"/>
    </location>
</feature>
<evidence type="ECO:0000256" key="1">
    <source>
        <dbReference type="SAM" id="MobiDB-lite"/>
    </source>
</evidence>
<evidence type="ECO:0000313" key="3">
    <source>
        <dbReference type="Proteomes" id="UP000813385"/>
    </source>
</evidence>
<dbReference type="EMBL" id="JAGPXD010000002">
    <property type="protein sequence ID" value="KAH7368043.1"/>
    <property type="molecule type" value="Genomic_DNA"/>
</dbReference>
<accession>A0A8K0TM60</accession>
<feature type="compositionally biased region" description="Basic and acidic residues" evidence="1">
    <location>
        <begin position="206"/>
        <end position="228"/>
    </location>
</feature>